<reference evidence="3" key="1">
    <citation type="journal article" date="2020" name="Stud. Mycol.">
        <title>101 Dothideomycetes genomes: a test case for predicting lifestyles and emergence of pathogens.</title>
        <authorList>
            <person name="Haridas S."/>
            <person name="Albert R."/>
            <person name="Binder M."/>
            <person name="Bloem J."/>
            <person name="Labutti K."/>
            <person name="Salamov A."/>
            <person name="Andreopoulos B."/>
            <person name="Baker S."/>
            <person name="Barry K."/>
            <person name="Bills G."/>
            <person name="Bluhm B."/>
            <person name="Cannon C."/>
            <person name="Castanera R."/>
            <person name="Culley D."/>
            <person name="Daum C."/>
            <person name="Ezra D."/>
            <person name="Gonzalez J."/>
            <person name="Henrissat B."/>
            <person name="Kuo A."/>
            <person name="Liang C."/>
            <person name="Lipzen A."/>
            <person name="Lutzoni F."/>
            <person name="Magnuson J."/>
            <person name="Mondo S."/>
            <person name="Nolan M."/>
            <person name="Ohm R."/>
            <person name="Pangilinan J."/>
            <person name="Park H.-J."/>
            <person name="Ramirez L."/>
            <person name="Alfaro M."/>
            <person name="Sun H."/>
            <person name="Tritt A."/>
            <person name="Yoshinaga Y."/>
            <person name="Zwiers L.-H."/>
            <person name="Turgeon B."/>
            <person name="Goodwin S."/>
            <person name="Spatafora J."/>
            <person name="Crous P."/>
            <person name="Grigoriev I."/>
        </authorList>
    </citation>
    <scope>NUCLEOTIDE SEQUENCE</scope>
    <source>
        <strain evidence="3">Tuck. ex Michener</strain>
    </source>
</reference>
<feature type="compositionally biased region" description="Low complexity" evidence="1">
    <location>
        <begin position="745"/>
        <end position="758"/>
    </location>
</feature>
<dbReference type="AlphaFoldDB" id="A0A6A6H522"/>
<feature type="chain" id="PRO_5025522211" evidence="2">
    <location>
        <begin position="19"/>
        <end position="906"/>
    </location>
</feature>
<feature type="compositionally biased region" description="Polar residues" evidence="1">
    <location>
        <begin position="547"/>
        <end position="568"/>
    </location>
</feature>
<accession>A0A6A6H522</accession>
<feature type="region of interest" description="Disordered" evidence="1">
    <location>
        <begin position="490"/>
        <end position="772"/>
    </location>
</feature>
<evidence type="ECO:0000313" key="3">
    <source>
        <dbReference type="EMBL" id="KAF2232971.1"/>
    </source>
</evidence>
<evidence type="ECO:0000313" key="4">
    <source>
        <dbReference type="Proteomes" id="UP000800092"/>
    </source>
</evidence>
<dbReference type="Proteomes" id="UP000800092">
    <property type="component" value="Unassembled WGS sequence"/>
</dbReference>
<name>A0A6A6H522_VIRVR</name>
<sequence>MLRPLLSLFLFSAGFCQPQVTGIGSLINDGIAGTTSTSSLSAAASSSSRNRSLTRTTTLYATQTSLYTTIHEHRGNQTIGSGAVYASACSSSWVSYSSASLAFISAHQTVYPSPTVLTLGNVTTWGAGTALNPYATCGGIPRVSGIWNLTSTWKSANLHPYTTISVLVTKTLTNFSQPSPTCAISASDCSRLIKQWYADENGPLYPWDESPSYYGQEIRNGILDYWRDEQDTPITWPHCNKTELRETNANCQGCWLEGYVARLLYWPVDAETIGSPDCPDSYREISTAPANKTPATTTFQVKDSQYNITSVYTFTSPTAYLSVNEIAGRDACDGFWGSPMLDVILPIPPQDLKSGILSFPGINGNSAAMTSVASVIAKGGNSDAFLGTGWQNAGGYQDPFALLTKTQVVPFNYADLGRRPPAVSYYFGAAGEQCIEDYFYKGWDAGGLPGGFPCDTIIDGFYTPLVQLGSAAQKLQPAWSSCTLGFGWDPPPQPTIPASPVGVPPVSRPTDTNIPVDPPATLPQSESTQDPGGNPKVVTTPMVASGDPQQSGGDPPVSRSQPASQTPISAPVVGDILPSILGGGGSSSSAAQAPAPVPVPASTPNPGGSVISIVGGGDTQGSSVIDASNKGDHPSSASTTIEGSERGSTGSWNDASITQTSAASGLAGTSTPTDSRSHPLPGNSRIPADSSESSSDGSVGDPVSNSGPSSILFGDPSDQPPGAANSGSPGISSGTASSNKPANPNDGSSLGSLGNSSDAPSPAIFDDSESSPSSQAIVIVGSETYTVNAWRQYRDRFANTQRRRIGSHHLRSSHQCGLVRYSGWIFNHSIFCCSDSYRIEQCSLSSCRHCWDASLHCKWGQHISRLPDPYRRWSCRDRLRASRQRGLLRHRCWHKYLCVLCCSSAQ</sequence>
<keyword evidence="2" id="KW-0732">Signal</keyword>
<feature type="compositionally biased region" description="Low complexity" evidence="1">
    <location>
        <begin position="689"/>
        <end position="710"/>
    </location>
</feature>
<dbReference type="OrthoDB" id="3929279at2759"/>
<feature type="compositionally biased region" description="Polar residues" evidence="1">
    <location>
        <begin position="522"/>
        <end position="531"/>
    </location>
</feature>
<gene>
    <name evidence="3" type="ORF">EV356DRAFT_234852</name>
</gene>
<keyword evidence="4" id="KW-1185">Reference proteome</keyword>
<organism evidence="3 4">
    <name type="scientific">Viridothelium virens</name>
    <name type="common">Speckled blister lichen</name>
    <name type="synonym">Trypethelium virens</name>
    <dbReference type="NCBI Taxonomy" id="1048519"/>
    <lineage>
        <taxon>Eukaryota</taxon>
        <taxon>Fungi</taxon>
        <taxon>Dikarya</taxon>
        <taxon>Ascomycota</taxon>
        <taxon>Pezizomycotina</taxon>
        <taxon>Dothideomycetes</taxon>
        <taxon>Dothideomycetes incertae sedis</taxon>
        <taxon>Trypetheliales</taxon>
        <taxon>Trypetheliaceae</taxon>
        <taxon>Viridothelium</taxon>
    </lineage>
</organism>
<dbReference type="EMBL" id="ML991811">
    <property type="protein sequence ID" value="KAF2232971.1"/>
    <property type="molecule type" value="Genomic_DNA"/>
</dbReference>
<evidence type="ECO:0000256" key="2">
    <source>
        <dbReference type="SAM" id="SignalP"/>
    </source>
</evidence>
<feature type="compositionally biased region" description="Low complexity" evidence="1">
    <location>
        <begin position="604"/>
        <end position="613"/>
    </location>
</feature>
<protein>
    <submittedName>
        <fullName evidence="3">Uncharacterized protein</fullName>
    </submittedName>
</protein>
<evidence type="ECO:0000256" key="1">
    <source>
        <dbReference type="SAM" id="MobiDB-lite"/>
    </source>
</evidence>
<proteinExistence type="predicted"/>
<feature type="signal peptide" evidence="2">
    <location>
        <begin position="1"/>
        <end position="18"/>
    </location>
</feature>
<feature type="compositionally biased region" description="Polar residues" evidence="1">
    <location>
        <begin position="635"/>
        <end position="674"/>
    </location>
</feature>
<feature type="compositionally biased region" description="Polar residues" evidence="1">
    <location>
        <begin position="725"/>
        <end position="742"/>
    </location>
</feature>
<feature type="compositionally biased region" description="Pro residues" evidence="1">
    <location>
        <begin position="490"/>
        <end position="507"/>
    </location>
</feature>